<feature type="compositionally biased region" description="Low complexity" evidence="1">
    <location>
        <begin position="188"/>
        <end position="204"/>
    </location>
</feature>
<protein>
    <submittedName>
        <fullName evidence="2">Uncharacterized protein</fullName>
    </submittedName>
</protein>
<proteinExistence type="predicted"/>
<name>A0A9W7FAK5_9STRA</name>
<feature type="region of interest" description="Disordered" evidence="1">
    <location>
        <begin position="313"/>
        <end position="344"/>
    </location>
</feature>
<feature type="region of interest" description="Disordered" evidence="1">
    <location>
        <begin position="173"/>
        <end position="258"/>
    </location>
</feature>
<evidence type="ECO:0000313" key="2">
    <source>
        <dbReference type="EMBL" id="GMI07763.1"/>
    </source>
</evidence>
<reference evidence="3" key="1">
    <citation type="journal article" date="2023" name="Commun. Biol.">
        <title>Genome analysis of Parmales, the sister group of diatoms, reveals the evolutionary specialization of diatoms from phago-mixotrophs to photoautotrophs.</title>
        <authorList>
            <person name="Ban H."/>
            <person name="Sato S."/>
            <person name="Yoshikawa S."/>
            <person name="Yamada K."/>
            <person name="Nakamura Y."/>
            <person name="Ichinomiya M."/>
            <person name="Sato N."/>
            <person name="Blanc-Mathieu R."/>
            <person name="Endo H."/>
            <person name="Kuwata A."/>
            <person name="Ogata H."/>
        </authorList>
    </citation>
    <scope>NUCLEOTIDE SEQUENCE [LARGE SCALE GENOMIC DNA]</scope>
    <source>
        <strain evidence="3">NIES 3699</strain>
    </source>
</reference>
<dbReference type="EMBL" id="BRXX01000370">
    <property type="protein sequence ID" value="GMI07763.1"/>
    <property type="molecule type" value="Genomic_DNA"/>
</dbReference>
<keyword evidence="3" id="KW-1185">Reference proteome</keyword>
<feature type="compositionally biased region" description="Basic and acidic residues" evidence="1">
    <location>
        <begin position="8"/>
        <end position="36"/>
    </location>
</feature>
<dbReference type="Proteomes" id="UP001165160">
    <property type="component" value="Unassembled WGS sequence"/>
</dbReference>
<feature type="compositionally biased region" description="Basic and acidic residues" evidence="1">
    <location>
        <begin position="402"/>
        <end position="411"/>
    </location>
</feature>
<organism evidence="2 3">
    <name type="scientific">Triparma verrucosa</name>
    <dbReference type="NCBI Taxonomy" id="1606542"/>
    <lineage>
        <taxon>Eukaryota</taxon>
        <taxon>Sar</taxon>
        <taxon>Stramenopiles</taxon>
        <taxon>Ochrophyta</taxon>
        <taxon>Bolidophyceae</taxon>
        <taxon>Parmales</taxon>
        <taxon>Triparmaceae</taxon>
        <taxon>Triparma</taxon>
    </lineage>
</organism>
<feature type="compositionally biased region" description="Polar residues" evidence="1">
    <location>
        <begin position="242"/>
        <end position="253"/>
    </location>
</feature>
<dbReference type="AlphaFoldDB" id="A0A9W7FAK5"/>
<feature type="compositionally biased region" description="Basic residues" evidence="1">
    <location>
        <begin position="177"/>
        <end position="187"/>
    </location>
</feature>
<feature type="region of interest" description="Disordered" evidence="1">
    <location>
        <begin position="402"/>
        <end position="426"/>
    </location>
</feature>
<sequence>MDSSTEPPSHDAKDALYESEVPTKKLGEPKPEPEPALHAEQELLPLSKSYLSSAPASLKSLSRELKPERMRLKFEGVGEKLDSRWNRIVVPKKNKYYRMSVSPEVAEFGRRELHANLKKESMKWHRPPEMDYWVRDYPALSKAKVPKGWRPELPVHALPKKLRREMCFTESTEHLAKEKKKKKKRPKSAVPKPTQRAAAPAATTVKKRPMSASANLQRRHRPSTSSKPPRSARKSMSPPPSTVGNDSTLQQPETGAVEPEMNLSTALENFYAALSFFDAKMHRTPATRQLLMSKLEAAVIDVNCENPSTNLYEATGRRRSQSESGGFRITHNNNGNDQDEGPQMASKYREPWHFGKPNAYISPVLKHRMDKQDKGLKKATHTRRPGSAKNPINNLKEYRNTARERGVKTERPWSAPARRKATSQRKMKAKRFFVNLENVSGGPEGTLNMLVKLATALKPSSNSPVLPFMLNLNLKRNQLDDTILKFWSKGASEYLRQVLVHPGVEGVDMQFNSGLGATTTATNITTTATSTATATATAIANDDDFVDSKIVTSSSTLPVDRTVDYTADFEEDDEEEDNEVVAFTSLSLENTSAPAATNSRQQSPSLETANLALEQRNLIHRATNSPPLVDLLVTGEETRNILNLASPPPPTEQEIKVARTRRMTFSMSGYLTEPPKTTIVPSIGINTTQDAQIPPFSNLMDTISNASHFTELNELSSELIGGGLLFTTESQELANERHKGLMHQSNFRMKSFLSS</sequence>
<comment type="caution">
    <text evidence="2">The sequence shown here is derived from an EMBL/GenBank/DDBJ whole genome shotgun (WGS) entry which is preliminary data.</text>
</comment>
<evidence type="ECO:0000256" key="1">
    <source>
        <dbReference type="SAM" id="MobiDB-lite"/>
    </source>
</evidence>
<feature type="region of interest" description="Disordered" evidence="1">
    <location>
        <begin position="1"/>
        <end position="36"/>
    </location>
</feature>
<feature type="compositionally biased region" description="Basic residues" evidence="1">
    <location>
        <begin position="417"/>
        <end position="426"/>
    </location>
</feature>
<accession>A0A9W7FAK5</accession>
<gene>
    <name evidence="2" type="ORF">TrVE_jg6385</name>
</gene>
<evidence type="ECO:0000313" key="3">
    <source>
        <dbReference type="Proteomes" id="UP001165160"/>
    </source>
</evidence>